<dbReference type="Proteomes" id="UP001221217">
    <property type="component" value="Unassembled WGS sequence"/>
</dbReference>
<dbReference type="EC" id="3.1.1.31" evidence="2"/>
<evidence type="ECO:0000259" key="1">
    <source>
        <dbReference type="Pfam" id="PF01182"/>
    </source>
</evidence>
<dbReference type="Gene3D" id="3.40.50.1360">
    <property type="match status" value="1"/>
</dbReference>
<dbReference type="GO" id="GO:0005975">
    <property type="term" value="P:carbohydrate metabolic process"/>
    <property type="evidence" value="ECO:0007669"/>
    <property type="project" value="InterPro"/>
</dbReference>
<dbReference type="Pfam" id="PF01182">
    <property type="entry name" value="Glucosamine_iso"/>
    <property type="match status" value="1"/>
</dbReference>
<accession>A0AAJ1MIQ3</accession>
<dbReference type="AlphaFoldDB" id="A0AAJ1MIQ3"/>
<organism evidence="2 3">
    <name type="scientific">Candidatus Thalassospirochaeta sargassi</name>
    <dbReference type="NCBI Taxonomy" id="3119039"/>
    <lineage>
        <taxon>Bacteria</taxon>
        <taxon>Pseudomonadati</taxon>
        <taxon>Spirochaetota</taxon>
        <taxon>Spirochaetia</taxon>
        <taxon>Spirochaetales</taxon>
        <taxon>Spirochaetaceae</taxon>
        <taxon>Candidatus Thalassospirochaeta</taxon>
    </lineage>
</organism>
<protein>
    <submittedName>
        <fullName evidence="2">6-phosphogluconolactonase</fullName>
        <ecNumber evidence="2">3.1.1.31</ecNumber>
    </submittedName>
</protein>
<dbReference type="PANTHER" id="PTHR11054:SF0">
    <property type="entry name" value="6-PHOSPHOGLUCONOLACTONASE"/>
    <property type="match status" value="1"/>
</dbReference>
<comment type="caution">
    <text evidence="2">The sequence shown here is derived from an EMBL/GenBank/DDBJ whole genome shotgun (WGS) entry which is preliminary data.</text>
</comment>
<evidence type="ECO:0000313" key="2">
    <source>
        <dbReference type="EMBL" id="MDC7225767.1"/>
    </source>
</evidence>
<dbReference type="InterPro" id="IPR037171">
    <property type="entry name" value="NagB/RpiA_transferase-like"/>
</dbReference>
<proteinExistence type="predicted"/>
<dbReference type="InterPro" id="IPR039104">
    <property type="entry name" value="6PGL"/>
</dbReference>
<gene>
    <name evidence="2" type="ORF">PQJ61_03260</name>
</gene>
<keyword evidence="2" id="KW-0378">Hydrolase</keyword>
<feature type="domain" description="Glucosamine/galactosamine-6-phosphate isomerase" evidence="1">
    <location>
        <begin position="11"/>
        <end position="229"/>
    </location>
</feature>
<reference evidence="2 3" key="1">
    <citation type="submission" date="2022-12" db="EMBL/GenBank/DDBJ databases">
        <title>Metagenome assembled genome from gulf of manar.</title>
        <authorList>
            <person name="Kohli P."/>
            <person name="Pk S."/>
            <person name="Venkata Ramana C."/>
            <person name="Sasikala C."/>
        </authorList>
    </citation>
    <scope>NUCLEOTIDE SEQUENCE [LARGE SCALE GENOMIC DNA]</scope>
    <source>
        <strain evidence="2">JB008</strain>
    </source>
</reference>
<dbReference type="SUPFAM" id="SSF100950">
    <property type="entry name" value="NagB/RpiA/CoA transferase-like"/>
    <property type="match status" value="1"/>
</dbReference>
<sequence length="252" mass="27282">MINLKLFDDVDAIASYTYELLTAAGMGAGNPAAALSFGSTYNAVFSRWAKLHAEAGTRTPQLPALFPADERLVDISHDGSNWGTARKLFIDECGNSADREHWASDAAAYNRMLQEHFSEQTAGKNDETPQLPVFDLIFLGMGPDGHTASLFPGSCPQPHDIEWNSTVLETTAPFNPPNRLTLGPEVIASAGKLVMTVTGAGKAGIFRRLLDELNGKPGAELLPPARIILRRSELELKTEIICDKDAASEMEI</sequence>
<dbReference type="GO" id="GO:0017057">
    <property type="term" value="F:6-phosphogluconolactonase activity"/>
    <property type="evidence" value="ECO:0007669"/>
    <property type="project" value="UniProtKB-EC"/>
</dbReference>
<name>A0AAJ1MIQ3_9SPIO</name>
<dbReference type="InterPro" id="IPR006148">
    <property type="entry name" value="Glc/Gal-6P_isomerase"/>
</dbReference>
<evidence type="ECO:0000313" key="3">
    <source>
        <dbReference type="Proteomes" id="UP001221217"/>
    </source>
</evidence>
<dbReference type="EMBL" id="JAQQAL010000009">
    <property type="protein sequence ID" value="MDC7225767.1"/>
    <property type="molecule type" value="Genomic_DNA"/>
</dbReference>
<dbReference type="PANTHER" id="PTHR11054">
    <property type="entry name" value="6-PHOSPHOGLUCONOLACTONASE"/>
    <property type="match status" value="1"/>
</dbReference>